<dbReference type="Proteomes" id="UP001605036">
    <property type="component" value="Unassembled WGS sequence"/>
</dbReference>
<dbReference type="AlphaFoldDB" id="A0ABD1XH29"/>
<organism evidence="2 3">
    <name type="scientific">Riccia fluitans</name>
    <dbReference type="NCBI Taxonomy" id="41844"/>
    <lineage>
        <taxon>Eukaryota</taxon>
        <taxon>Viridiplantae</taxon>
        <taxon>Streptophyta</taxon>
        <taxon>Embryophyta</taxon>
        <taxon>Marchantiophyta</taxon>
        <taxon>Marchantiopsida</taxon>
        <taxon>Marchantiidae</taxon>
        <taxon>Marchantiales</taxon>
        <taxon>Ricciaceae</taxon>
        <taxon>Riccia</taxon>
    </lineage>
</organism>
<evidence type="ECO:0000256" key="1">
    <source>
        <dbReference type="SAM" id="MobiDB-lite"/>
    </source>
</evidence>
<evidence type="ECO:0000313" key="2">
    <source>
        <dbReference type="EMBL" id="KAL2608254.1"/>
    </source>
</evidence>
<name>A0ABD1XH29_9MARC</name>
<dbReference type="EMBL" id="JBHFFA010000008">
    <property type="protein sequence ID" value="KAL2608254.1"/>
    <property type="molecule type" value="Genomic_DNA"/>
</dbReference>
<sequence>MSITTCEKRSGHRSVEYLMGIGLVEVLLTSNGETERCGNGRQASGPGAGGRRKGGRPATIFANISTCLSPLLLHPSYIDEGERFDQ</sequence>
<proteinExistence type="predicted"/>
<feature type="region of interest" description="Disordered" evidence="1">
    <location>
        <begin position="34"/>
        <end position="56"/>
    </location>
</feature>
<reference evidence="2 3" key="1">
    <citation type="submission" date="2024-09" db="EMBL/GenBank/DDBJ databases">
        <title>Chromosome-scale assembly of Riccia fluitans.</title>
        <authorList>
            <person name="Paukszto L."/>
            <person name="Sawicki J."/>
            <person name="Karawczyk K."/>
            <person name="Piernik-Szablinska J."/>
            <person name="Szczecinska M."/>
            <person name="Mazdziarz M."/>
        </authorList>
    </citation>
    <scope>NUCLEOTIDE SEQUENCE [LARGE SCALE GENOMIC DNA]</scope>
    <source>
        <strain evidence="2">Rf_01</strain>
        <tissue evidence="2">Aerial parts of the thallus</tissue>
    </source>
</reference>
<gene>
    <name evidence="2" type="ORF">R1flu_026827</name>
</gene>
<keyword evidence="3" id="KW-1185">Reference proteome</keyword>
<accession>A0ABD1XH29</accession>
<protein>
    <submittedName>
        <fullName evidence="2">Uncharacterized protein</fullName>
    </submittedName>
</protein>
<comment type="caution">
    <text evidence="2">The sequence shown here is derived from an EMBL/GenBank/DDBJ whole genome shotgun (WGS) entry which is preliminary data.</text>
</comment>
<evidence type="ECO:0000313" key="3">
    <source>
        <dbReference type="Proteomes" id="UP001605036"/>
    </source>
</evidence>